<dbReference type="GO" id="GO:0004497">
    <property type="term" value="F:monooxygenase activity"/>
    <property type="evidence" value="ECO:0007669"/>
    <property type="project" value="UniProtKB-KW"/>
</dbReference>
<dbReference type="Gene3D" id="1.10.630.10">
    <property type="entry name" value="Cytochrome P450"/>
    <property type="match status" value="1"/>
</dbReference>
<dbReference type="EMBL" id="JAPZLT010000011">
    <property type="protein sequence ID" value="MCZ7911480.1"/>
    <property type="molecule type" value="Genomic_DNA"/>
</dbReference>
<dbReference type="GO" id="GO:0020037">
    <property type="term" value="F:heme binding"/>
    <property type="evidence" value="ECO:0007669"/>
    <property type="project" value="InterPro"/>
</dbReference>
<dbReference type="PANTHER" id="PTHR46696">
    <property type="entry name" value="P450, PUTATIVE (EUROFUNG)-RELATED"/>
    <property type="match status" value="1"/>
</dbReference>
<dbReference type="GO" id="GO:0005506">
    <property type="term" value="F:iron ion binding"/>
    <property type="evidence" value="ECO:0007669"/>
    <property type="project" value="InterPro"/>
</dbReference>
<dbReference type="Pfam" id="PF00067">
    <property type="entry name" value="p450"/>
    <property type="match status" value="1"/>
</dbReference>
<proteinExistence type="inferred from homology"/>
<dbReference type="PRINTS" id="PR00385">
    <property type="entry name" value="P450"/>
</dbReference>
<evidence type="ECO:0000256" key="2">
    <source>
        <dbReference type="ARBA" id="ARBA00010617"/>
    </source>
</evidence>
<keyword evidence="3" id="KW-0560">Oxidoreductase</keyword>
<protein>
    <submittedName>
        <fullName evidence="4">Cytochrome P450</fullName>
    </submittedName>
</protein>
<keyword evidence="3" id="KW-0503">Monooxygenase</keyword>
<evidence type="ECO:0000313" key="4">
    <source>
        <dbReference type="EMBL" id="MCZ7911480.1"/>
    </source>
</evidence>
<comment type="cofactor">
    <cofactor evidence="1">
        <name>heme</name>
        <dbReference type="ChEBI" id="CHEBI:30413"/>
    </cofactor>
</comment>
<organism evidence="4 5">
    <name type="scientific">Agrobacterium leguminum</name>
    <dbReference type="NCBI Taxonomy" id="2792015"/>
    <lineage>
        <taxon>Bacteria</taxon>
        <taxon>Pseudomonadati</taxon>
        <taxon>Pseudomonadota</taxon>
        <taxon>Alphaproteobacteria</taxon>
        <taxon>Hyphomicrobiales</taxon>
        <taxon>Rhizobiaceae</taxon>
        <taxon>Rhizobium/Agrobacterium group</taxon>
        <taxon>Agrobacterium</taxon>
    </lineage>
</organism>
<dbReference type="GO" id="GO:0016705">
    <property type="term" value="F:oxidoreductase activity, acting on paired donors, with incorporation or reduction of molecular oxygen"/>
    <property type="evidence" value="ECO:0007669"/>
    <property type="project" value="InterPro"/>
</dbReference>
<dbReference type="InterPro" id="IPR002397">
    <property type="entry name" value="Cyt_P450_B"/>
</dbReference>
<keyword evidence="3" id="KW-0479">Metal-binding</keyword>
<dbReference type="SUPFAM" id="SSF48264">
    <property type="entry name" value="Cytochrome P450"/>
    <property type="match status" value="1"/>
</dbReference>
<keyword evidence="5" id="KW-1185">Reference proteome</keyword>
<dbReference type="RefSeq" id="WP_269832260.1">
    <property type="nucleotide sequence ID" value="NZ_JAPZLT010000011.1"/>
</dbReference>
<dbReference type="PROSITE" id="PS00086">
    <property type="entry name" value="CYTOCHROME_P450"/>
    <property type="match status" value="1"/>
</dbReference>
<reference evidence="4" key="1">
    <citation type="submission" date="2022-12" db="EMBL/GenBank/DDBJ databases">
        <title>Draft genome sequences of 22 rhizogenic Agrobacterium biovar 1 strains, the causative agent of hairy root disease.</title>
        <authorList>
            <person name="Kim N."/>
            <person name="Vargas P."/>
            <person name="Rediers H."/>
        </authorList>
    </citation>
    <scope>NUCLEOTIDE SEQUENCE</scope>
    <source>
        <strain evidence="4">ST07.17.026</strain>
    </source>
</reference>
<evidence type="ECO:0000256" key="3">
    <source>
        <dbReference type="RuleBase" id="RU000461"/>
    </source>
</evidence>
<dbReference type="InterPro" id="IPR036396">
    <property type="entry name" value="Cyt_P450_sf"/>
</dbReference>
<dbReference type="PANTHER" id="PTHR46696:SF1">
    <property type="entry name" value="CYTOCHROME P450 YJIB-RELATED"/>
    <property type="match status" value="1"/>
</dbReference>
<comment type="similarity">
    <text evidence="2 3">Belongs to the cytochrome P450 family.</text>
</comment>
<evidence type="ECO:0000313" key="5">
    <source>
        <dbReference type="Proteomes" id="UP001151309"/>
    </source>
</evidence>
<gene>
    <name evidence="4" type="ORF">O9X94_19325</name>
</gene>
<comment type="caution">
    <text evidence="4">The sequence shown here is derived from an EMBL/GenBank/DDBJ whole genome shotgun (WGS) entry which is preliminary data.</text>
</comment>
<dbReference type="PRINTS" id="PR00359">
    <property type="entry name" value="BP450"/>
</dbReference>
<dbReference type="Proteomes" id="UP001151309">
    <property type="component" value="Unassembled WGS sequence"/>
</dbReference>
<dbReference type="AlphaFoldDB" id="A0A9X3KGT1"/>
<keyword evidence="3" id="KW-0349">Heme</keyword>
<keyword evidence="3" id="KW-0408">Iron</keyword>
<dbReference type="InterPro" id="IPR001128">
    <property type="entry name" value="Cyt_P450"/>
</dbReference>
<accession>A0A9X3KGT1</accession>
<sequence length="408" mass="44441">MLLVEGHTAIECPQGIPVWNIDPYDEGVLRNPHEYYAELRQKGPLVYIPKYSVLASGTFAVTREIFSDWERFVSSRGVGLTDFGLVEPWRPPSIILEVDPPAHTQTRAVMARALSPKAVMQLKEDFARSAKELIARLIHRGGGFDAVAEIAEAFPTDVFPRAVGLCNRDARRMIDYGAMVFNALGPDNRLRRDALAKGPDIVPWITNQCSREMLLPGGLGAAIYAASDLGEISSEQAGMLVRSLLSAGVDTTVTGIGNALWCLANYPEQYALLREDPTRARAAFEEALRLTSPVHTFCRTAAMNTEVAGIEIAEGTKILCVLGAANTDPEHWADPMRFDLSRRVTGHMAFGAGIHGCVGQNVARAEGEAVLSELAKAVRSIELDGAPVWRPNNAIRALDKLPVRFIAA</sequence>
<dbReference type="InterPro" id="IPR017972">
    <property type="entry name" value="Cyt_P450_CS"/>
</dbReference>
<evidence type="ECO:0000256" key="1">
    <source>
        <dbReference type="ARBA" id="ARBA00001971"/>
    </source>
</evidence>
<name>A0A9X3KGT1_9HYPH</name>